<feature type="signal peptide" evidence="1">
    <location>
        <begin position="1"/>
        <end position="18"/>
    </location>
</feature>
<keyword evidence="3" id="KW-1185">Reference proteome</keyword>
<dbReference type="EMBL" id="MU005769">
    <property type="protein sequence ID" value="KAF2710523.1"/>
    <property type="molecule type" value="Genomic_DNA"/>
</dbReference>
<name>A0A6G1KD07_9PLEO</name>
<dbReference type="Proteomes" id="UP000799428">
    <property type="component" value="Unassembled WGS sequence"/>
</dbReference>
<organism evidence="2 3">
    <name type="scientific">Pleomassaria siparia CBS 279.74</name>
    <dbReference type="NCBI Taxonomy" id="1314801"/>
    <lineage>
        <taxon>Eukaryota</taxon>
        <taxon>Fungi</taxon>
        <taxon>Dikarya</taxon>
        <taxon>Ascomycota</taxon>
        <taxon>Pezizomycotina</taxon>
        <taxon>Dothideomycetes</taxon>
        <taxon>Pleosporomycetidae</taxon>
        <taxon>Pleosporales</taxon>
        <taxon>Pleomassariaceae</taxon>
        <taxon>Pleomassaria</taxon>
    </lineage>
</organism>
<feature type="chain" id="PRO_5026358380" description="Secreted protein" evidence="1">
    <location>
        <begin position="19"/>
        <end position="179"/>
    </location>
</feature>
<protein>
    <recommendedName>
        <fullName evidence="4">Secreted protein</fullName>
    </recommendedName>
</protein>
<sequence length="179" mass="19883">MWMWTWMWVLCKAGSPQCSRPAAEAIRHWAATGSSVSEGWVSMPKVARTATAAKNTMVANGLERREKMPGQPRGGAWLRLLSVPFVQYVLITYNHIDEKSVTGQQVGNWPWSGQRVECAQPAVATRALLNDTVCVHTRPLRISTYRFASPAAESGRRVDGAERQAAKSWLMRGDAGRGW</sequence>
<dbReference type="AlphaFoldDB" id="A0A6G1KD07"/>
<evidence type="ECO:0000256" key="1">
    <source>
        <dbReference type="SAM" id="SignalP"/>
    </source>
</evidence>
<evidence type="ECO:0008006" key="4">
    <source>
        <dbReference type="Google" id="ProtNLM"/>
    </source>
</evidence>
<evidence type="ECO:0000313" key="2">
    <source>
        <dbReference type="EMBL" id="KAF2710523.1"/>
    </source>
</evidence>
<proteinExistence type="predicted"/>
<keyword evidence="1" id="KW-0732">Signal</keyword>
<gene>
    <name evidence="2" type="ORF">K504DRAFT_264422</name>
</gene>
<reference evidence="2" key="1">
    <citation type="journal article" date="2020" name="Stud. Mycol.">
        <title>101 Dothideomycetes genomes: a test case for predicting lifestyles and emergence of pathogens.</title>
        <authorList>
            <person name="Haridas S."/>
            <person name="Albert R."/>
            <person name="Binder M."/>
            <person name="Bloem J."/>
            <person name="Labutti K."/>
            <person name="Salamov A."/>
            <person name="Andreopoulos B."/>
            <person name="Baker S."/>
            <person name="Barry K."/>
            <person name="Bills G."/>
            <person name="Bluhm B."/>
            <person name="Cannon C."/>
            <person name="Castanera R."/>
            <person name="Culley D."/>
            <person name="Daum C."/>
            <person name="Ezra D."/>
            <person name="Gonzalez J."/>
            <person name="Henrissat B."/>
            <person name="Kuo A."/>
            <person name="Liang C."/>
            <person name="Lipzen A."/>
            <person name="Lutzoni F."/>
            <person name="Magnuson J."/>
            <person name="Mondo S."/>
            <person name="Nolan M."/>
            <person name="Ohm R."/>
            <person name="Pangilinan J."/>
            <person name="Park H.-J."/>
            <person name="Ramirez L."/>
            <person name="Alfaro M."/>
            <person name="Sun H."/>
            <person name="Tritt A."/>
            <person name="Yoshinaga Y."/>
            <person name="Zwiers L.-H."/>
            <person name="Turgeon B."/>
            <person name="Goodwin S."/>
            <person name="Spatafora J."/>
            <person name="Crous P."/>
            <person name="Grigoriev I."/>
        </authorList>
    </citation>
    <scope>NUCLEOTIDE SEQUENCE</scope>
    <source>
        <strain evidence="2">CBS 279.74</strain>
    </source>
</reference>
<accession>A0A6G1KD07</accession>
<evidence type="ECO:0000313" key="3">
    <source>
        <dbReference type="Proteomes" id="UP000799428"/>
    </source>
</evidence>